<keyword evidence="2" id="KW-0472">Membrane</keyword>
<evidence type="ECO:0000256" key="1">
    <source>
        <dbReference type="SAM" id="MobiDB-lite"/>
    </source>
</evidence>
<accession>A0A6S7I292</accession>
<keyword evidence="2" id="KW-0812">Transmembrane</keyword>
<sequence length="120" mass="12752">TDNGLTCSDLNSVRSLHGTNTIVFAIFIIISFAGSIYGCVSTCCTAQLYTALVSSESGQAQVLVMTTANEPPQQLTRACSHPPPYLQPGNSNSGHEGRGENNQARSNNWNGHLGEELVNV</sequence>
<evidence type="ECO:0000313" key="4">
    <source>
        <dbReference type="Proteomes" id="UP001152795"/>
    </source>
</evidence>
<dbReference type="Proteomes" id="UP001152795">
    <property type="component" value="Unassembled WGS sequence"/>
</dbReference>
<dbReference type="EMBL" id="CACRXK020007282">
    <property type="protein sequence ID" value="CAB4011836.1"/>
    <property type="molecule type" value="Genomic_DNA"/>
</dbReference>
<comment type="caution">
    <text evidence="3">The sequence shown here is derived from an EMBL/GenBank/DDBJ whole genome shotgun (WGS) entry which is preliminary data.</text>
</comment>
<keyword evidence="4" id="KW-1185">Reference proteome</keyword>
<feature type="region of interest" description="Disordered" evidence="1">
    <location>
        <begin position="73"/>
        <end position="110"/>
    </location>
</feature>
<gene>
    <name evidence="3" type="ORF">PACLA_8A023217</name>
</gene>
<name>A0A6S7I292_PARCT</name>
<reference evidence="3" key="1">
    <citation type="submission" date="2020-04" db="EMBL/GenBank/DDBJ databases">
        <authorList>
            <person name="Alioto T."/>
            <person name="Alioto T."/>
            <person name="Gomez Garrido J."/>
        </authorList>
    </citation>
    <scope>NUCLEOTIDE SEQUENCE</scope>
    <source>
        <strain evidence="3">A484AB</strain>
    </source>
</reference>
<feature type="non-terminal residue" evidence="3">
    <location>
        <position position="1"/>
    </location>
</feature>
<keyword evidence="2" id="KW-1133">Transmembrane helix</keyword>
<proteinExistence type="predicted"/>
<feature type="compositionally biased region" description="Polar residues" evidence="1">
    <location>
        <begin position="88"/>
        <end position="110"/>
    </location>
</feature>
<feature type="transmembrane region" description="Helical" evidence="2">
    <location>
        <begin position="22"/>
        <end position="40"/>
    </location>
</feature>
<protein>
    <submittedName>
        <fullName evidence="3">Uncharacterized protein</fullName>
    </submittedName>
</protein>
<evidence type="ECO:0000313" key="3">
    <source>
        <dbReference type="EMBL" id="CAB4011836.1"/>
    </source>
</evidence>
<organism evidence="3 4">
    <name type="scientific">Paramuricea clavata</name>
    <name type="common">Red gorgonian</name>
    <name type="synonym">Violescent sea-whip</name>
    <dbReference type="NCBI Taxonomy" id="317549"/>
    <lineage>
        <taxon>Eukaryota</taxon>
        <taxon>Metazoa</taxon>
        <taxon>Cnidaria</taxon>
        <taxon>Anthozoa</taxon>
        <taxon>Octocorallia</taxon>
        <taxon>Malacalcyonacea</taxon>
        <taxon>Plexauridae</taxon>
        <taxon>Paramuricea</taxon>
    </lineage>
</organism>
<dbReference type="AlphaFoldDB" id="A0A6S7I292"/>
<evidence type="ECO:0000256" key="2">
    <source>
        <dbReference type="SAM" id="Phobius"/>
    </source>
</evidence>